<comment type="caution">
    <text evidence="1">The sequence shown here is derived from an EMBL/GenBank/DDBJ whole genome shotgun (WGS) entry which is preliminary data.</text>
</comment>
<dbReference type="EMBL" id="CAJEWN010000278">
    <property type="protein sequence ID" value="CAD2176529.1"/>
    <property type="molecule type" value="Genomic_DNA"/>
</dbReference>
<proteinExistence type="predicted"/>
<evidence type="ECO:0000313" key="2">
    <source>
        <dbReference type="Proteomes" id="UP000580250"/>
    </source>
</evidence>
<protein>
    <submittedName>
        <fullName evidence="1">Uncharacterized protein</fullName>
    </submittedName>
</protein>
<accession>A0A6V7VP19</accession>
<sequence>MRKVLKSHLHYSITNIEQLKNFSIINSGDKLRLSDNDFDVWLEELGFLHDKNDIC</sequence>
<dbReference type="Proteomes" id="UP000580250">
    <property type="component" value="Unassembled WGS sequence"/>
</dbReference>
<gene>
    <name evidence="1" type="ORF">MENT_LOCUS28346</name>
</gene>
<reference evidence="1 2" key="1">
    <citation type="submission" date="2020-08" db="EMBL/GenBank/DDBJ databases">
        <authorList>
            <person name="Koutsovoulos G."/>
            <person name="Danchin GJ E."/>
        </authorList>
    </citation>
    <scope>NUCLEOTIDE SEQUENCE [LARGE SCALE GENOMIC DNA]</scope>
</reference>
<organism evidence="1 2">
    <name type="scientific">Meloidogyne enterolobii</name>
    <name type="common">Root-knot nematode worm</name>
    <name type="synonym">Meloidogyne mayaguensis</name>
    <dbReference type="NCBI Taxonomy" id="390850"/>
    <lineage>
        <taxon>Eukaryota</taxon>
        <taxon>Metazoa</taxon>
        <taxon>Ecdysozoa</taxon>
        <taxon>Nematoda</taxon>
        <taxon>Chromadorea</taxon>
        <taxon>Rhabditida</taxon>
        <taxon>Tylenchina</taxon>
        <taxon>Tylenchomorpha</taxon>
        <taxon>Tylenchoidea</taxon>
        <taxon>Meloidogynidae</taxon>
        <taxon>Meloidogyninae</taxon>
        <taxon>Meloidogyne</taxon>
    </lineage>
</organism>
<dbReference type="AlphaFoldDB" id="A0A6V7VP19"/>
<name>A0A6V7VP19_MELEN</name>
<evidence type="ECO:0000313" key="1">
    <source>
        <dbReference type="EMBL" id="CAD2176529.1"/>
    </source>
</evidence>